<keyword evidence="2" id="KW-0808">Transferase</keyword>
<proteinExistence type="predicted"/>
<name>A0A6V7NTD5_ANACO</name>
<dbReference type="Pfam" id="PF08284">
    <property type="entry name" value="RVP_2"/>
    <property type="match status" value="1"/>
</dbReference>
<gene>
    <name evidence="9" type="ORF">CB5_LOCUS5053</name>
</gene>
<dbReference type="EMBL" id="LR862141">
    <property type="protein sequence ID" value="CAD1821842.1"/>
    <property type="molecule type" value="Genomic_DNA"/>
</dbReference>
<dbReference type="SUPFAM" id="SSF56672">
    <property type="entry name" value="DNA/RNA polymerases"/>
    <property type="match status" value="1"/>
</dbReference>
<feature type="domain" description="Reverse transcriptase" evidence="8">
    <location>
        <begin position="156"/>
        <end position="242"/>
    </location>
</feature>
<evidence type="ECO:0000256" key="2">
    <source>
        <dbReference type="ARBA" id="ARBA00022679"/>
    </source>
</evidence>
<dbReference type="InterPro" id="IPR021109">
    <property type="entry name" value="Peptidase_aspartic_dom_sf"/>
</dbReference>
<dbReference type="Gene3D" id="3.10.10.10">
    <property type="entry name" value="HIV Type 1 Reverse Transcriptase, subunit A, domain 1"/>
    <property type="match status" value="1"/>
</dbReference>
<dbReference type="InterPro" id="IPR000477">
    <property type="entry name" value="RT_dom"/>
</dbReference>
<keyword evidence="3" id="KW-0548">Nucleotidyltransferase</keyword>
<evidence type="ECO:0000259" key="8">
    <source>
        <dbReference type="Pfam" id="PF00078"/>
    </source>
</evidence>
<protein>
    <recommendedName>
        <fullName evidence="8">Reverse transcriptase domain-containing protein</fullName>
    </recommendedName>
</protein>
<evidence type="ECO:0000256" key="5">
    <source>
        <dbReference type="ARBA" id="ARBA00022759"/>
    </source>
</evidence>
<evidence type="ECO:0000256" key="1">
    <source>
        <dbReference type="ARBA" id="ARBA00022670"/>
    </source>
</evidence>
<dbReference type="AlphaFoldDB" id="A0A6V7NTD5"/>
<dbReference type="GO" id="GO:0008233">
    <property type="term" value="F:peptidase activity"/>
    <property type="evidence" value="ECO:0007669"/>
    <property type="project" value="UniProtKB-KW"/>
</dbReference>
<dbReference type="InterPro" id="IPR053134">
    <property type="entry name" value="RNA-dir_DNA_polymerase"/>
</dbReference>
<dbReference type="PANTHER" id="PTHR24559:SF444">
    <property type="entry name" value="REVERSE TRANSCRIPTASE DOMAIN-CONTAINING PROTEIN"/>
    <property type="match status" value="1"/>
</dbReference>
<dbReference type="GO" id="GO:0006508">
    <property type="term" value="P:proteolysis"/>
    <property type="evidence" value="ECO:0007669"/>
    <property type="project" value="UniProtKB-KW"/>
</dbReference>
<keyword evidence="4" id="KW-0540">Nuclease</keyword>
<organism evidence="9">
    <name type="scientific">Ananas comosus var. bracteatus</name>
    <name type="common">red pineapple</name>
    <dbReference type="NCBI Taxonomy" id="296719"/>
    <lineage>
        <taxon>Eukaryota</taxon>
        <taxon>Viridiplantae</taxon>
        <taxon>Streptophyta</taxon>
        <taxon>Embryophyta</taxon>
        <taxon>Tracheophyta</taxon>
        <taxon>Spermatophyta</taxon>
        <taxon>Magnoliopsida</taxon>
        <taxon>Liliopsida</taxon>
        <taxon>Poales</taxon>
        <taxon>Bromeliaceae</taxon>
        <taxon>Bromelioideae</taxon>
        <taxon>Ananas</taxon>
    </lineage>
</organism>
<dbReference type="PANTHER" id="PTHR24559">
    <property type="entry name" value="TRANSPOSON TY3-I GAG-POL POLYPROTEIN"/>
    <property type="match status" value="1"/>
</dbReference>
<dbReference type="CDD" id="cd01647">
    <property type="entry name" value="RT_LTR"/>
    <property type="match status" value="1"/>
</dbReference>
<dbReference type="InterPro" id="IPR043502">
    <property type="entry name" value="DNA/RNA_pol_sf"/>
</dbReference>
<dbReference type="Pfam" id="PF00078">
    <property type="entry name" value="RVT_1"/>
    <property type="match status" value="1"/>
</dbReference>
<keyword evidence="1" id="KW-0645">Protease</keyword>
<dbReference type="Gene3D" id="2.40.70.10">
    <property type="entry name" value="Acid Proteases"/>
    <property type="match status" value="1"/>
</dbReference>
<evidence type="ECO:0000256" key="7">
    <source>
        <dbReference type="ARBA" id="ARBA00022918"/>
    </source>
</evidence>
<evidence type="ECO:0000313" key="9">
    <source>
        <dbReference type="EMBL" id="CAD1821842.1"/>
    </source>
</evidence>
<dbReference type="GO" id="GO:0004519">
    <property type="term" value="F:endonuclease activity"/>
    <property type="evidence" value="ECO:0007669"/>
    <property type="project" value="UniProtKB-KW"/>
</dbReference>
<dbReference type="GO" id="GO:0003964">
    <property type="term" value="F:RNA-directed DNA polymerase activity"/>
    <property type="evidence" value="ECO:0007669"/>
    <property type="project" value="UniProtKB-KW"/>
</dbReference>
<evidence type="ECO:0000256" key="6">
    <source>
        <dbReference type="ARBA" id="ARBA00022801"/>
    </source>
</evidence>
<sequence length="248" mass="27871">MPVDLLALHKLGVFDVVLGIDWLTKYYATIDCKNRTVTFREPGQAEVVYRGYQSSLFATISSSRARQLINRGCVAYLATVVLRGDTDAHRIENIPVVREFGDVFPAELPGMPPDRKIEFVNGTSGIEGAEGTVARSSGQGFCATECVTLGASVLFVKKKDRSLRLCMDYRELNKVTIKNKYPLPRIDDLFDQLQGSSVYSKIDLQSGYHQLKIKPEDVSKTTFRTLYGHYEFTVMPFGLTNARQLLWI</sequence>
<keyword evidence="6" id="KW-0378">Hydrolase</keyword>
<reference evidence="9" key="1">
    <citation type="submission" date="2020-07" db="EMBL/GenBank/DDBJ databases">
        <authorList>
            <person name="Lin J."/>
        </authorList>
    </citation>
    <scope>NUCLEOTIDE SEQUENCE</scope>
</reference>
<accession>A0A6V7NTD5</accession>
<evidence type="ECO:0000256" key="4">
    <source>
        <dbReference type="ARBA" id="ARBA00022722"/>
    </source>
</evidence>
<evidence type="ECO:0000256" key="3">
    <source>
        <dbReference type="ARBA" id="ARBA00022695"/>
    </source>
</evidence>
<dbReference type="FunFam" id="3.10.10.10:FF:000007">
    <property type="entry name" value="Retrovirus-related Pol polyprotein from transposon 17.6-like Protein"/>
    <property type="match status" value="1"/>
</dbReference>
<keyword evidence="5" id="KW-0255">Endonuclease</keyword>
<keyword evidence="7" id="KW-0695">RNA-directed DNA polymerase</keyword>